<evidence type="ECO:0000256" key="1">
    <source>
        <dbReference type="ARBA" id="ARBA00004167"/>
    </source>
</evidence>
<dbReference type="InterPro" id="IPR028994">
    <property type="entry name" value="Integrin_alpha_N"/>
</dbReference>
<evidence type="ECO:0000256" key="7">
    <source>
        <dbReference type="SAM" id="Phobius"/>
    </source>
</evidence>
<organism evidence="8 9">
    <name type="scientific">Tetrabaena socialis</name>
    <dbReference type="NCBI Taxonomy" id="47790"/>
    <lineage>
        <taxon>Eukaryota</taxon>
        <taxon>Viridiplantae</taxon>
        <taxon>Chlorophyta</taxon>
        <taxon>core chlorophytes</taxon>
        <taxon>Chlorophyceae</taxon>
        <taxon>CS clade</taxon>
        <taxon>Chlamydomonadales</taxon>
        <taxon>Tetrabaenaceae</taxon>
        <taxon>Tetrabaena</taxon>
    </lineage>
</organism>
<dbReference type="Proteomes" id="UP000236333">
    <property type="component" value="Unassembled WGS sequence"/>
</dbReference>
<dbReference type="InterPro" id="IPR045232">
    <property type="entry name" value="FAM234"/>
</dbReference>
<comment type="caution">
    <text evidence="8">The sequence shown here is derived from an EMBL/GenBank/DDBJ whole genome shotgun (WGS) entry which is preliminary data.</text>
</comment>
<dbReference type="EMBL" id="PGGS01000005">
    <property type="protein sequence ID" value="PNH12688.1"/>
    <property type="molecule type" value="Genomic_DNA"/>
</dbReference>
<dbReference type="AlphaFoldDB" id="A0A2J8AJJ7"/>
<reference evidence="8 9" key="1">
    <citation type="journal article" date="2017" name="Mol. Biol. Evol.">
        <title>The 4-celled Tetrabaena socialis nuclear genome reveals the essential components for genetic control of cell number at the origin of multicellularity in the volvocine lineage.</title>
        <authorList>
            <person name="Featherston J."/>
            <person name="Arakaki Y."/>
            <person name="Hanschen E.R."/>
            <person name="Ferris P.J."/>
            <person name="Michod R.E."/>
            <person name="Olson B.J.S.C."/>
            <person name="Nozaki H."/>
            <person name="Durand P.M."/>
        </authorList>
    </citation>
    <scope>NUCLEOTIDE SEQUENCE [LARGE SCALE GENOMIC DNA]</scope>
    <source>
        <strain evidence="8 9">NIES-571</strain>
    </source>
</reference>
<dbReference type="Gene3D" id="2.130.10.130">
    <property type="entry name" value="Integrin alpha, N-terminal"/>
    <property type="match status" value="1"/>
</dbReference>
<feature type="region of interest" description="Disordered" evidence="6">
    <location>
        <begin position="1"/>
        <end position="36"/>
    </location>
</feature>
<dbReference type="InterPro" id="IPR013517">
    <property type="entry name" value="FG-GAP"/>
</dbReference>
<feature type="compositionally biased region" description="Polar residues" evidence="6">
    <location>
        <begin position="1"/>
        <end position="13"/>
    </location>
</feature>
<feature type="compositionally biased region" description="Basic and acidic residues" evidence="6">
    <location>
        <begin position="14"/>
        <end position="30"/>
    </location>
</feature>
<dbReference type="Pfam" id="PF13517">
    <property type="entry name" value="FG-GAP_3"/>
    <property type="match status" value="1"/>
</dbReference>
<dbReference type="OrthoDB" id="200924at2759"/>
<evidence type="ECO:0000313" key="9">
    <source>
        <dbReference type="Proteomes" id="UP000236333"/>
    </source>
</evidence>
<keyword evidence="3" id="KW-0732">Signal</keyword>
<protein>
    <submittedName>
        <fullName evidence="8">Uncharacterized protein</fullName>
    </submittedName>
</protein>
<comment type="subcellular location">
    <subcellularLocation>
        <location evidence="1">Membrane</location>
        <topology evidence="1">Single-pass membrane protein</topology>
    </subcellularLocation>
</comment>
<sequence>MPSQLLGVENSNSKYRERRADVDKEGDIQHEGPVAGSQRCGRHRLDLAWMSEATSSVYATPLITDLHADGRCGCMFARIDQIQELGPADPNAADPEGLLSDHYRHMYMGDYVPGEGGKAMADSAADASHFNGLGAGWADEDFAQLTLPLWPRAAPPRSRTHKSAHPDAAGGYVYVDPHIMTTPAIADIDGDGHDELVVATSYFYDREYYDDPEHAKDLKGIDMGKYVASSIAVFDLRTRTEKWVQHLDLSTDSTTYKAYAYSSPTLVDLNGDGKLEVVVGTSMGFLYVLDHTGSPLPGWPVQMGEIQGQPLVADINNDGELEIFASAMVRLELVDSSGLAYSDEFALSFHMHFHRLLKWAVALPLGLMLAVLLAAGGGGGAGQ</sequence>
<dbReference type="SUPFAM" id="SSF69318">
    <property type="entry name" value="Integrin alpha N-terminal domain"/>
    <property type="match status" value="1"/>
</dbReference>
<dbReference type="PANTHER" id="PTHR21419:SF23">
    <property type="entry name" value="PROTEIN DEFECTIVE IN EXINE FORMATION 1"/>
    <property type="match status" value="1"/>
</dbReference>
<accession>A0A2J8AJJ7</accession>
<dbReference type="PANTHER" id="PTHR21419">
    <property type="match status" value="1"/>
</dbReference>
<keyword evidence="4 7" id="KW-1133">Transmembrane helix</keyword>
<evidence type="ECO:0000256" key="2">
    <source>
        <dbReference type="ARBA" id="ARBA00022692"/>
    </source>
</evidence>
<keyword evidence="9" id="KW-1185">Reference proteome</keyword>
<name>A0A2J8AJJ7_9CHLO</name>
<gene>
    <name evidence="8" type="ORF">TSOC_000387</name>
</gene>
<keyword evidence="5 7" id="KW-0472">Membrane</keyword>
<evidence type="ECO:0000256" key="6">
    <source>
        <dbReference type="SAM" id="MobiDB-lite"/>
    </source>
</evidence>
<dbReference type="GO" id="GO:0016020">
    <property type="term" value="C:membrane"/>
    <property type="evidence" value="ECO:0007669"/>
    <property type="project" value="UniProtKB-SubCell"/>
</dbReference>
<evidence type="ECO:0000313" key="8">
    <source>
        <dbReference type="EMBL" id="PNH12688.1"/>
    </source>
</evidence>
<evidence type="ECO:0000256" key="3">
    <source>
        <dbReference type="ARBA" id="ARBA00022729"/>
    </source>
</evidence>
<evidence type="ECO:0000256" key="4">
    <source>
        <dbReference type="ARBA" id="ARBA00022989"/>
    </source>
</evidence>
<evidence type="ECO:0000256" key="5">
    <source>
        <dbReference type="ARBA" id="ARBA00023136"/>
    </source>
</evidence>
<keyword evidence="2 7" id="KW-0812">Transmembrane</keyword>
<feature type="transmembrane region" description="Helical" evidence="7">
    <location>
        <begin position="356"/>
        <end position="377"/>
    </location>
</feature>
<proteinExistence type="predicted"/>